<keyword evidence="1" id="KW-0175">Coiled coil</keyword>
<name>A0ABY6ZU15_9PSED</name>
<keyword evidence="6" id="KW-1185">Reference proteome</keyword>
<evidence type="ECO:0000259" key="4">
    <source>
        <dbReference type="Pfam" id="PF23357"/>
    </source>
</evidence>
<evidence type="ECO:0000259" key="3">
    <source>
        <dbReference type="Pfam" id="PF09822"/>
    </source>
</evidence>
<accession>A0ABY6ZU15</accession>
<gene>
    <name evidence="5" type="ORF">OU419_21435</name>
</gene>
<feature type="domain" description="ABC-type uncharacterised transport system" evidence="3">
    <location>
        <begin position="175"/>
        <end position="473"/>
    </location>
</feature>
<keyword evidence="2" id="KW-0812">Transmembrane</keyword>
<sequence>MKKVMYSGAGLAVIALLFLAFNMVSSLLFTSARLDLTQQKLYTISSGTKQILGALEEPVNLYFFYSDKGSRDLVPLRNYAKRVEELLRAYERQAGGKIRLHLIDPQPFSEDEDKATEFGLQGVPLPGGGDSLYFGLAGTNALDDVQVIPFFQPDQEQFLEYDVSRLIQGLAQPRRPVVGLISTLNMNGGFDMQTQQPTSPWMLLEEVRQQFDLKSLKQDVDRIPDDVSVLMLVHPKHLPQPTLYAIDQFVLRGGKLLVFVDPYSEADQASPMAALDGGGEPASDLEPLFKAWGVELLPGQVLGDGTYAMNISMGQGQRAAHHPAWLNLDQRALDPDDVTTAGLSSITLATAGILKPLAGATTRFTPLLQSSTIAMPFEARRFATLLEPGMLMRELKPSGERYTLAARIQGPASSAFPQGIEGIRDGLRSAQNINVIAVADTDLLTDRMWVQVQDFFGQRLPQPWADNANFVINTLDNLAGSDALISVRSRGRFSRPFTVVDELQRQAESRFREKEDVLKQRLAQTEQKLAALQNQDPSKVTELTPEQQQAVQQFVQERVRIRKELRDVQFQLNADIDALGTRLKVINIALVPVLLTVAVLALWLWRRQRRHA</sequence>
<organism evidence="5 6">
    <name type="scientific">Pseudomonas triclosanedens</name>
    <dbReference type="NCBI Taxonomy" id="2961893"/>
    <lineage>
        <taxon>Bacteria</taxon>
        <taxon>Pseudomonadati</taxon>
        <taxon>Pseudomonadota</taxon>
        <taxon>Gammaproteobacteria</taxon>
        <taxon>Pseudomonadales</taxon>
        <taxon>Pseudomonadaceae</taxon>
        <taxon>Pseudomonas</taxon>
    </lineage>
</organism>
<feature type="coiled-coil region" evidence="1">
    <location>
        <begin position="500"/>
        <end position="535"/>
    </location>
</feature>
<dbReference type="InterPro" id="IPR019196">
    <property type="entry name" value="ABC_transp_unknown"/>
</dbReference>
<dbReference type="Pfam" id="PF23357">
    <property type="entry name" value="DUF7088"/>
    <property type="match status" value="1"/>
</dbReference>
<feature type="transmembrane region" description="Helical" evidence="2">
    <location>
        <begin position="585"/>
        <end position="605"/>
    </location>
</feature>
<proteinExistence type="predicted"/>
<reference evidence="5" key="1">
    <citation type="submission" date="2022-11" db="EMBL/GenBank/DDBJ databases">
        <title>Pseudomonas triclosanedens sp. nov., a triclosan degrader isolated from activated sludge.</title>
        <authorList>
            <person name="Yin Y."/>
            <person name="Lu Z."/>
        </authorList>
    </citation>
    <scope>NUCLEOTIDE SEQUENCE</scope>
    <source>
        <strain evidence="5">ZM23</strain>
    </source>
</reference>
<protein>
    <submittedName>
        <fullName evidence="5">Gldg family protein</fullName>
    </submittedName>
</protein>
<dbReference type="InterPro" id="IPR055396">
    <property type="entry name" value="DUF7088"/>
</dbReference>
<dbReference type="Pfam" id="PF09822">
    <property type="entry name" value="ABC_transp_aux"/>
    <property type="match status" value="1"/>
</dbReference>
<evidence type="ECO:0000256" key="2">
    <source>
        <dbReference type="SAM" id="Phobius"/>
    </source>
</evidence>
<evidence type="ECO:0000313" key="5">
    <source>
        <dbReference type="EMBL" id="WAI48301.1"/>
    </source>
</evidence>
<evidence type="ECO:0000313" key="6">
    <source>
        <dbReference type="Proteomes" id="UP001163624"/>
    </source>
</evidence>
<dbReference type="Proteomes" id="UP001163624">
    <property type="component" value="Chromosome"/>
</dbReference>
<keyword evidence="2" id="KW-1133">Transmembrane helix</keyword>
<keyword evidence="2" id="KW-0472">Membrane</keyword>
<dbReference type="RefSeq" id="WP_254470736.1">
    <property type="nucleotide sequence ID" value="NZ_CP113432.1"/>
</dbReference>
<dbReference type="EMBL" id="CP113432">
    <property type="protein sequence ID" value="WAI48301.1"/>
    <property type="molecule type" value="Genomic_DNA"/>
</dbReference>
<evidence type="ECO:0000256" key="1">
    <source>
        <dbReference type="SAM" id="Coils"/>
    </source>
</evidence>
<feature type="domain" description="DUF7088" evidence="4">
    <location>
        <begin position="38"/>
        <end position="137"/>
    </location>
</feature>